<reference evidence="2 3" key="1">
    <citation type="journal article" date="2016" name="Int. J. Syst. Evol. Microbiol.">
        <title>Paraphotobacterium marinum gen. nov., sp. nov., a member of the family Vibrionaceae, isolated from surface seawater.</title>
        <authorList>
            <person name="Huang Z."/>
            <person name="Dong C."/>
            <person name="Shao Z."/>
        </authorList>
    </citation>
    <scope>NUCLEOTIDE SEQUENCE [LARGE SCALE GENOMIC DNA]</scope>
    <source>
        <strain evidence="2 3">NSCS20N07D</strain>
    </source>
</reference>
<feature type="domain" description="NADP-dependent oxidoreductase" evidence="1">
    <location>
        <begin position="26"/>
        <end position="333"/>
    </location>
</feature>
<evidence type="ECO:0000313" key="2">
    <source>
        <dbReference type="EMBL" id="ASK79839.1"/>
    </source>
</evidence>
<dbReference type="InterPro" id="IPR023210">
    <property type="entry name" value="NADP_OxRdtase_dom"/>
</dbReference>
<dbReference type="Pfam" id="PF00248">
    <property type="entry name" value="Aldo_ket_red"/>
    <property type="match status" value="1"/>
</dbReference>
<dbReference type="GO" id="GO:0016491">
    <property type="term" value="F:oxidoreductase activity"/>
    <property type="evidence" value="ECO:0007669"/>
    <property type="project" value="InterPro"/>
</dbReference>
<dbReference type="InterPro" id="IPR036812">
    <property type="entry name" value="NAD(P)_OxRdtase_dom_sf"/>
</dbReference>
<protein>
    <recommendedName>
        <fullName evidence="1">NADP-dependent oxidoreductase domain-containing protein</fullName>
    </recommendedName>
</protein>
<evidence type="ECO:0000313" key="3">
    <source>
        <dbReference type="Proteomes" id="UP000242175"/>
    </source>
</evidence>
<sequence>MKFTYNPVGYKYEKNKVGNTNLKISEIGLGCSGFGNLYSEIDISETKEIINTAYNNGIKYFDTAPHYGAGLSERRLGVDISDLPREDIVISTKVGRLLKPNDPKNLSPITADGFVNAAPFNRVLDYTYDGIMRSVEDSLQRLGTNKINILNIHDVGKETLGNEYNQHFKDAMSSGFKALGELKSAGVVDAIGLGCNEWEIMEETFKYADFDVFMLAGRYTLLEQSPIERFFPECLKRNISIIDVGIFNSGIMATGPTENAMYNYAPASDEIKNKVAKIYKICDAFGVNPIAAAIQFPHFHPVVCSTAIGVRKAKNLKADLELFNAKIPHEFWVELLEQDLIHPLSPIK</sequence>
<accession>A0A220VHP6</accession>
<dbReference type="InterPro" id="IPR020471">
    <property type="entry name" value="AKR"/>
</dbReference>
<dbReference type="KEGG" id="pmai:CF386_12430"/>
<gene>
    <name evidence="2" type="ORF">CF386_12430</name>
</gene>
<dbReference type="Proteomes" id="UP000242175">
    <property type="component" value="Chromosome small"/>
</dbReference>
<dbReference type="PANTHER" id="PTHR42686">
    <property type="entry name" value="GH17980P-RELATED"/>
    <property type="match status" value="1"/>
</dbReference>
<keyword evidence="3" id="KW-1185">Reference proteome</keyword>
<dbReference type="EMBL" id="CP022356">
    <property type="protein sequence ID" value="ASK79839.1"/>
    <property type="molecule type" value="Genomic_DNA"/>
</dbReference>
<dbReference type="SUPFAM" id="SSF51430">
    <property type="entry name" value="NAD(P)-linked oxidoreductase"/>
    <property type="match status" value="1"/>
</dbReference>
<proteinExistence type="predicted"/>
<dbReference type="OrthoDB" id="9768851at2"/>
<dbReference type="AlphaFoldDB" id="A0A220VHP6"/>
<evidence type="ECO:0000259" key="1">
    <source>
        <dbReference type="Pfam" id="PF00248"/>
    </source>
</evidence>
<organism evidence="2 3">
    <name type="scientific">Paraphotobacterium marinum</name>
    <dbReference type="NCBI Taxonomy" id="1755811"/>
    <lineage>
        <taxon>Bacteria</taxon>
        <taxon>Pseudomonadati</taxon>
        <taxon>Pseudomonadota</taxon>
        <taxon>Gammaproteobacteria</taxon>
        <taxon>Vibrionales</taxon>
        <taxon>Vibrionaceae</taxon>
        <taxon>Paraphotobacterium</taxon>
    </lineage>
</organism>
<dbReference type="GO" id="GO:0005829">
    <property type="term" value="C:cytosol"/>
    <property type="evidence" value="ECO:0007669"/>
    <property type="project" value="TreeGrafter"/>
</dbReference>
<dbReference type="PANTHER" id="PTHR42686:SF1">
    <property type="entry name" value="GH17980P-RELATED"/>
    <property type="match status" value="1"/>
</dbReference>
<name>A0A220VHP6_9GAMM</name>
<dbReference type="Gene3D" id="3.20.20.100">
    <property type="entry name" value="NADP-dependent oxidoreductase domain"/>
    <property type="match status" value="1"/>
</dbReference>